<keyword evidence="2" id="KW-1003">Cell membrane</keyword>
<dbReference type="GO" id="GO:0098552">
    <property type="term" value="C:side of membrane"/>
    <property type="evidence" value="ECO:0007669"/>
    <property type="project" value="UniProtKB-KW"/>
</dbReference>
<evidence type="ECO:0000259" key="9">
    <source>
        <dbReference type="SMART" id="SM00768"/>
    </source>
</evidence>
<accession>A0A8J5F4U6</accession>
<keyword evidence="11" id="KW-1185">Reference proteome</keyword>
<feature type="signal peptide" evidence="8">
    <location>
        <begin position="1"/>
        <end position="21"/>
    </location>
</feature>
<evidence type="ECO:0000256" key="6">
    <source>
        <dbReference type="ARBA" id="ARBA00023157"/>
    </source>
</evidence>
<dbReference type="SMART" id="SM00768">
    <property type="entry name" value="X8"/>
    <property type="match status" value="1"/>
</dbReference>
<evidence type="ECO:0000313" key="11">
    <source>
        <dbReference type="Proteomes" id="UP000734854"/>
    </source>
</evidence>
<feature type="domain" description="X8" evidence="9">
    <location>
        <begin position="420"/>
        <end position="498"/>
    </location>
</feature>
<comment type="subcellular location">
    <subcellularLocation>
        <location evidence="1">Cell membrane</location>
        <topology evidence="1">Lipid-anchor</topology>
        <topology evidence="1">GPI-anchor</topology>
    </subcellularLocation>
</comment>
<evidence type="ECO:0000256" key="1">
    <source>
        <dbReference type="ARBA" id="ARBA00004609"/>
    </source>
</evidence>
<keyword evidence="3" id="KW-0449">Lipoprotein</keyword>
<dbReference type="Gene3D" id="1.20.58.1040">
    <property type="match status" value="1"/>
</dbReference>
<protein>
    <recommendedName>
        <fullName evidence="9">X8 domain-containing protein</fullName>
    </recommendedName>
</protein>
<organism evidence="10 11">
    <name type="scientific">Zingiber officinale</name>
    <name type="common">Ginger</name>
    <name type="synonym">Amomum zingiber</name>
    <dbReference type="NCBI Taxonomy" id="94328"/>
    <lineage>
        <taxon>Eukaryota</taxon>
        <taxon>Viridiplantae</taxon>
        <taxon>Streptophyta</taxon>
        <taxon>Embryophyta</taxon>
        <taxon>Tracheophyta</taxon>
        <taxon>Spermatophyta</taxon>
        <taxon>Magnoliopsida</taxon>
        <taxon>Liliopsida</taxon>
        <taxon>Zingiberales</taxon>
        <taxon>Zingiberaceae</taxon>
        <taxon>Zingiber</taxon>
    </lineage>
</organism>
<dbReference type="Proteomes" id="UP000734854">
    <property type="component" value="Unassembled WGS sequence"/>
</dbReference>
<dbReference type="EMBL" id="JACMSC010000016">
    <property type="protein sequence ID" value="KAG6482802.1"/>
    <property type="molecule type" value="Genomic_DNA"/>
</dbReference>
<evidence type="ECO:0000256" key="2">
    <source>
        <dbReference type="ARBA" id="ARBA00022475"/>
    </source>
</evidence>
<dbReference type="InterPro" id="IPR044788">
    <property type="entry name" value="X8_dom_prot"/>
</dbReference>
<sequence length="499" mass="54050">MASFVLVGRFIFAFLLLGLHAFRSSGTLVGFSYDAGEEIASPLSSRGAIFKIFMEYLPSSDVSMSLCMNQHELMQILESKDWPTPWHRHNLLATLTELNIDSVIVRSNGLDVPSLISALTSLRASLKIPGLGDSTRISVMFSLSTLGTLHRTRRKSLRDLMQVLKEWESHVVVEAPVVGELSLGDQFVHSTVKMALSSCTYPPLLDVPTILVLKISENPEEVDMVKFVDLVSKFLKESLGRRRIFGLFIDLSNLRQSKVETLGLKEELKFSSSHRVLLDHGRMLVTSTKTTIHDMYPPFANPVTTPITIPSTNPAPAVVTVPSTNPVTVFPTNPTVSPVTFPPWSSVNPVSTPITVPATNPYPTLPVTNPTTTPATYPMTPPVTNPATGYPFTSPVTPSTVPPFTVPSTVPFTPAVAGQTWCVAKSGVTDAALQIALDYACGIGGADCSTIQPTGSCYYPDSLQAHASYAFNSYYQRNPAPTSCDFGGTAMLVNVNPSK</sequence>
<reference evidence="10 11" key="1">
    <citation type="submission" date="2020-08" db="EMBL/GenBank/DDBJ databases">
        <title>Plant Genome Project.</title>
        <authorList>
            <person name="Zhang R.-G."/>
        </authorList>
    </citation>
    <scope>NUCLEOTIDE SEQUENCE [LARGE SCALE GENOMIC DNA]</scope>
    <source>
        <tissue evidence="10">Rhizome</tissue>
    </source>
</reference>
<evidence type="ECO:0000313" key="10">
    <source>
        <dbReference type="EMBL" id="KAG6482802.1"/>
    </source>
</evidence>
<dbReference type="PANTHER" id="PTHR31044:SF120">
    <property type="entry name" value="CARBOHYDRATE-BINDING X8 DOMAIN SUPERFAMILY PROTEIN"/>
    <property type="match status" value="1"/>
</dbReference>
<dbReference type="FunFam" id="1.20.58.1040:FF:000001">
    <property type="entry name" value="Glucan endo-1,3-beta-glucosidase 4"/>
    <property type="match status" value="1"/>
</dbReference>
<feature type="chain" id="PRO_5035270082" description="X8 domain-containing protein" evidence="8">
    <location>
        <begin position="22"/>
        <end position="499"/>
    </location>
</feature>
<dbReference type="GO" id="GO:0009506">
    <property type="term" value="C:plasmodesma"/>
    <property type="evidence" value="ECO:0007669"/>
    <property type="project" value="UniProtKB-ARBA"/>
</dbReference>
<evidence type="ECO:0000256" key="8">
    <source>
        <dbReference type="SAM" id="SignalP"/>
    </source>
</evidence>
<evidence type="ECO:0000256" key="7">
    <source>
        <dbReference type="ARBA" id="ARBA00023180"/>
    </source>
</evidence>
<keyword evidence="4 8" id="KW-0732">Signal</keyword>
<keyword evidence="5" id="KW-0472">Membrane</keyword>
<keyword evidence="7" id="KW-0325">Glycoprotein</keyword>
<dbReference type="AlphaFoldDB" id="A0A8J5F4U6"/>
<dbReference type="GO" id="GO:0005886">
    <property type="term" value="C:plasma membrane"/>
    <property type="evidence" value="ECO:0007669"/>
    <property type="project" value="UniProtKB-SubCell"/>
</dbReference>
<evidence type="ECO:0000256" key="3">
    <source>
        <dbReference type="ARBA" id="ARBA00022622"/>
    </source>
</evidence>
<gene>
    <name evidence="10" type="ORF">ZIOFF_059441</name>
</gene>
<evidence type="ECO:0000256" key="5">
    <source>
        <dbReference type="ARBA" id="ARBA00023136"/>
    </source>
</evidence>
<name>A0A8J5F4U6_ZINOF</name>
<dbReference type="InterPro" id="IPR012946">
    <property type="entry name" value="X8"/>
</dbReference>
<dbReference type="Pfam" id="PF07983">
    <property type="entry name" value="X8"/>
    <property type="match status" value="1"/>
</dbReference>
<dbReference type="PANTHER" id="PTHR31044">
    <property type="entry name" value="BETA-1,3 GLUCANASE"/>
    <property type="match status" value="1"/>
</dbReference>
<proteinExistence type="predicted"/>
<keyword evidence="3" id="KW-0336">GPI-anchor</keyword>
<comment type="caution">
    <text evidence="10">The sequence shown here is derived from an EMBL/GenBank/DDBJ whole genome shotgun (WGS) entry which is preliminary data.</text>
</comment>
<evidence type="ECO:0000256" key="4">
    <source>
        <dbReference type="ARBA" id="ARBA00022729"/>
    </source>
</evidence>
<keyword evidence="6" id="KW-1015">Disulfide bond</keyword>
<dbReference type="Gene3D" id="3.20.20.80">
    <property type="entry name" value="Glycosidases"/>
    <property type="match status" value="1"/>
</dbReference>